<feature type="compositionally biased region" description="Basic and acidic residues" evidence="1">
    <location>
        <begin position="783"/>
        <end position="798"/>
    </location>
</feature>
<dbReference type="EMBL" id="JAHCVI010000001">
    <property type="protein sequence ID" value="KAG7292150.1"/>
    <property type="molecule type" value="Genomic_DNA"/>
</dbReference>
<proteinExistence type="predicted"/>
<keyword evidence="2" id="KW-1133">Transmembrane helix</keyword>
<evidence type="ECO:0000256" key="2">
    <source>
        <dbReference type="SAM" id="Phobius"/>
    </source>
</evidence>
<dbReference type="PANTHER" id="PTHR38688:SF1">
    <property type="entry name" value="FAD_NAD(P)-BINDING DOMAIN-CONTAINING PROTEIN"/>
    <property type="match status" value="1"/>
</dbReference>
<evidence type="ECO:0008006" key="5">
    <source>
        <dbReference type="Google" id="ProtNLM"/>
    </source>
</evidence>
<name>A0AAD4F3A2_9PEZI</name>
<keyword evidence="2" id="KW-0812">Transmembrane</keyword>
<keyword evidence="2" id="KW-0472">Membrane</keyword>
<reference evidence="3" key="1">
    <citation type="submission" date="2023-02" db="EMBL/GenBank/DDBJ databases">
        <authorList>
            <person name="Palmer J.M."/>
        </authorList>
    </citation>
    <scope>NUCLEOTIDE SEQUENCE</scope>
    <source>
        <strain evidence="3">FW57</strain>
    </source>
</reference>
<feature type="compositionally biased region" description="Low complexity" evidence="1">
    <location>
        <begin position="609"/>
        <end position="622"/>
    </location>
</feature>
<accession>A0AAD4F3A2</accession>
<dbReference type="PANTHER" id="PTHR38688">
    <property type="entry name" value="PYR_REDOX_2 DOMAIN-CONTAINING PROTEIN"/>
    <property type="match status" value="1"/>
</dbReference>
<organism evidence="3 4">
    <name type="scientific">Staphylotrichum longicolle</name>
    <dbReference type="NCBI Taxonomy" id="669026"/>
    <lineage>
        <taxon>Eukaryota</taxon>
        <taxon>Fungi</taxon>
        <taxon>Dikarya</taxon>
        <taxon>Ascomycota</taxon>
        <taxon>Pezizomycotina</taxon>
        <taxon>Sordariomycetes</taxon>
        <taxon>Sordariomycetidae</taxon>
        <taxon>Sordariales</taxon>
        <taxon>Chaetomiaceae</taxon>
        <taxon>Staphylotrichum</taxon>
    </lineage>
</organism>
<comment type="caution">
    <text evidence="3">The sequence shown here is derived from an EMBL/GenBank/DDBJ whole genome shotgun (WGS) entry which is preliminary data.</text>
</comment>
<feature type="region of interest" description="Disordered" evidence="1">
    <location>
        <begin position="602"/>
        <end position="645"/>
    </location>
</feature>
<feature type="region of interest" description="Disordered" evidence="1">
    <location>
        <begin position="753"/>
        <end position="798"/>
    </location>
</feature>
<gene>
    <name evidence="3" type="ORF">NEMBOFW57_002185</name>
</gene>
<sequence>MFRPVRQSSYGDHIGTDLLTDPDVREMERWLMAAKVMSTIATVIALPVISALLAQAAVRYSQRQSEGQTLSLAQLFALANRGWADLPVLFRAWENGRSASSLLRFGGLLVFIRSSPITATFALAKFTVRICVPGASNQTAWTRSRNRQSIDEELWIDVQMNQTRSARVYPLNFTTHCTSSSTRGYFELGNLRNGNTPGPLLEKWPGEEELAANFNDATGFLVRHEHIPSEEAQSRSNSSLADAIWDVPNLNTLPPSPAWLPTPGPLMTSALTLFGDASFFFTAANATKTNYVEVLSSICRTRAVPLAMFLRASLDFRGFCYGENNAERAEMTLLQLIAGFIFLFSDTSTAKTMLDVSMFGANEILLTTTASSGGYAFSRAIYSSNGYEILKPVKSIPGIAVVSVLLGLQAIAVVLLVVYNSSLPTWTASLDALVMAKMGTELKGLGLAPLGVHDKREEAKLAEADGVVGLVQVDKDGETDLKSETTATSATPPKAAAVVIGGGPAGIAAVGNLLEAIPYGKVVWVDKAFEGGSIGQFYREVPSYSPAGDFLRFARALDTFRSITDAAPQPNAITALQTLDPEMTCPLTYAADMLTFLTSGLSTHPRVTPSQAPSPKPSSTAPAPAPLDQPLPPPPPAPPETGLSPTRLAKLLPADERRTVAVIGDGHVAVLTLRNLFRLAAVSHRRLRIKWLTRSVHLKYAAEDEDGSGVVRNEFDGLMGEAAWFARNQLEGGRLEEGGVGRFVERVLLPSSFSSSSSASSSSSSSEGAGDGGAGGGARQGGSKKEARAKQRDRERDAAEAEVLRKELEGVDYVFQCIGFTRARLPEVRPGLGVYGGPLGKPKKLVFNALTGSFFPNWGMRDQVIGLFGAGSAFPESVFTSEGWRKPAVGVWRFMSFLQRMVPRWVDATERGWFVSKEPRGRREARERYHEYY</sequence>
<evidence type="ECO:0000313" key="4">
    <source>
        <dbReference type="Proteomes" id="UP001197093"/>
    </source>
</evidence>
<evidence type="ECO:0000256" key="1">
    <source>
        <dbReference type="SAM" id="MobiDB-lite"/>
    </source>
</evidence>
<dbReference type="Proteomes" id="UP001197093">
    <property type="component" value="Unassembled WGS sequence"/>
</dbReference>
<dbReference type="AlphaFoldDB" id="A0AAD4F3A2"/>
<protein>
    <recommendedName>
        <fullName evidence="5">FAD/NAD(P)-binding domain-containing protein</fullName>
    </recommendedName>
</protein>
<evidence type="ECO:0000313" key="3">
    <source>
        <dbReference type="EMBL" id="KAG7292150.1"/>
    </source>
</evidence>
<feature type="compositionally biased region" description="Pro residues" evidence="1">
    <location>
        <begin position="623"/>
        <end position="639"/>
    </location>
</feature>
<dbReference type="InterPro" id="IPR053275">
    <property type="entry name" value="Agnestin_monoxygenase"/>
</dbReference>
<feature type="compositionally biased region" description="Low complexity" evidence="1">
    <location>
        <begin position="753"/>
        <end position="768"/>
    </location>
</feature>
<keyword evidence="4" id="KW-1185">Reference proteome</keyword>
<feature type="compositionally biased region" description="Gly residues" evidence="1">
    <location>
        <begin position="769"/>
        <end position="780"/>
    </location>
</feature>
<feature type="transmembrane region" description="Helical" evidence="2">
    <location>
        <begin position="30"/>
        <end position="54"/>
    </location>
</feature>